<feature type="region of interest" description="Disordered" evidence="1">
    <location>
        <begin position="1"/>
        <end position="175"/>
    </location>
</feature>
<accession>A0A542XLI7</accession>
<dbReference type="Proteomes" id="UP000677457">
    <property type="component" value="Unassembled WGS sequence"/>
</dbReference>
<evidence type="ECO:0000313" key="6">
    <source>
        <dbReference type="Proteomes" id="UP000677457"/>
    </source>
</evidence>
<evidence type="ECO:0000313" key="3">
    <source>
        <dbReference type="EMBL" id="GIM87606.1"/>
    </source>
</evidence>
<dbReference type="GeneID" id="93771030"/>
<feature type="region of interest" description="Disordered" evidence="1">
    <location>
        <begin position="220"/>
        <end position="322"/>
    </location>
</feature>
<dbReference type="SUPFAM" id="SSF55797">
    <property type="entry name" value="PR-1-like"/>
    <property type="match status" value="1"/>
</dbReference>
<dbReference type="Gene3D" id="3.40.33.10">
    <property type="entry name" value="CAP"/>
    <property type="match status" value="1"/>
</dbReference>
<comment type="caution">
    <text evidence="4">The sequence shown here is derived from an EMBL/GenBank/DDBJ whole genome shotgun (WGS) entry which is preliminary data.</text>
</comment>
<evidence type="ECO:0000313" key="4">
    <source>
        <dbReference type="EMBL" id="TQL36640.1"/>
    </source>
</evidence>
<dbReference type="AlphaFoldDB" id="A0A542XLI7"/>
<feature type="domain" description="SCP" evidence="2">
    <location>
        <begin position="330"/>
        <end position="443"/>
    </location>
</feature>
<evidence type="ECO:0000256" key="1">
    <source>
        <dbReference type="SAM" id="MobiDB-lite"/>
    </source>
</evidence>
<feature type="compositionally biased region" description="Basic residues" evidence="1">
    <location>
        <begin position="251"/>
        <end position="263"/>
    </location>
</feature>
<feature type="compositionally biased region" description="Low complexity" evidence="1">
    <location>
        <begin position="230"/>
        <end position="247"/>
    </location>
</feature>
<dbReference type="Proteomes" id="UP000315983">
    <property type="component" value="Unassembled WGS sequence"/>
</dbReference>
<dbReference type="PANTHER" id="PTHR31157:SF1">
    <property type="entry name" value="SCP DOMAIN-CONTAINING PROTEIN"/>
    <property type="match status" value="1"/>
</dbReference>
<name>A0A542XLI7_SALAC</name>
<dbReference type="RefSeq" id="WP_029024071.1">
    <property type="nucleotide sequence ID" value="NZ_BOQM01000044.1"/>
</dbReference>
<evidence type="ECO:0000259" key="2">
    <source>
        <dbReference type="Pfam" id="PF00188"/>
    </source>
</evidence>
<dbReference type="InterPro" id="IPR014044">
    <property type="entry name" value="CAP_dom"/>
</dbReference>
<feature type="compositionally biased region" description="Basic and acidic residues" evidence="1">
    <location>
        <begin position="11"/>
        <end position="42"/>
    </location>
</feature>
<feature type="compositionally biased region" description="Polar residues" evidence="1">
    <location>
        <begin position="281"/>
        <end position="322"/>
    </location>
</feature>
<organism evidence="4 5">
    <name type="scientific">Salinispora arenicola</name>
    <dbReference type="NCBI Taxonomy" id="168697"/>
    <lineage>
        <taxon>Bacteria</taxon>
        <taxon>Bacillati</taxon>
        <taxon>Actinomycetota</taxon>
        <taxon>Actinomycetes</taxon>
        <taxon>Micromonosporales</taxon>
        <taxon>Micromonosporaceae</taxon>
        <taxon>Salinispora</taxon>
    </lineage>
</organism>
<dbReference type="CDD" id="cd05379">
    <property type="entry name" value="CAP_bacterial"/>
    <property type="match status" value="1"/>
</dbReference>
<keyword evidence="6" id="KW-1185">Reference proteome</keyword>
<dbReference type="PANTHER" id="PTHR31157">
    <property type="entry name" value="SCP DOMAIN-CONTAINING PROTEIN"/>
    <property type="match status" value="1"/>
</dbReference>
<proteinExistence type="predicted"/>
<sequence length="447" mass="47827">MYGWSESMEPDDSRRRSEPAADAWDRPADGWDRPTDGWDRPADGWYRQRNAHWRAESETPQGWGTAGGSYHDHPSRSGESVPTGQQRGSTDGWQQELSGGWRRRQPTDWRNESSGGWRHAAGATGGPEVTGGWRPDETTARPTSGHADDPTSARPIAGAAPADATPASKGHRVGHRNRRPVLIGAAAAAMLVVSLGASAAALSDGGDTIPTSAHKDITAASPTSYERDVTSSSTSTAWGTGSRSWSDSAHRKSASKASRHSAKSRSDQERKRARHRPKPAHTTTAPSPTQILTTAPSPTQVPTTAPSPTQVPTTAPSNGDVSTEVSEVVRLTNAERAKAGCEALSINEKLMTAAQQHSQDQADHQDMSHTGSNGSNLGDRLKAVGYQFRVAAENVAWNQQSPEAVMNAWMNSPDHRANILNCSYTEIGVGVARSNGPYWTQVFAAPL</sequence>
<evidence type="ECO:0000313" key="5">
    <source>
        <dbReference type="Proteomes" id="UP000315983"/>
    </source>
</evidence>
<feature type="compositionally biased region" description="Low complexity" evidence="1">
    <location>
        <begin position="153"/>
        <end position="167"/>
    </location>
</feature>
<dbReference type="InterPro" id="IPR035940">
    <property type="entry name" value="CAP_sf"/>
</dbReference>
<gene>
    <name evidence="4" type="ORF">FB564_1744</name>
    <name evidence="3" type="ORF">Sar04_43420</name>
</gene>
<reference evidence="3 6" key="2">
    <citation type="submission" date="2021-03" db="EMBL/GenBank/DDBJ databases">
        <title>Whole genome shotgun sequence of Salinispora arenicola NBRC 105043.</title>
        <authorList>
            <person name="Komaki H."/>
            <person name="Tamura T."/>
        </authorList>
    </citation>
    <scope>NUCLEOTIDE SEQUENCE [LARGE SCALE GENOMIC DNA]</scope>
    <source>
        <strain evidence="3 6">NBRC 105043</strain>
    </source>
</reference>
<reference evidence="4 5" key="1">
    <citation type="submission" date="2019-06" db="EMBL/GenBank/DDBJ databases">
        <title>Sequencing the genomes of 1000 actinobacteria strains.</title>
        <authorList>
            <person name="Klenk H.-P."/>
        </authorList>
    </citation>
    <scope>NUCLEOTIDE SEQUENCE [LARGE SCALE GENOMIC DNA]</scope>
    <source>
        <strain evidence="4 5">DSM 44819</strain>
    </source>
</reference>
<dbReference type="EMBL" id="BOQM01000044">
    <property type="protein sequence ID" value="GIM87606.1"/>
    <property type="molecule type" value="Genomic_DNA"/>
</dbReference>
<feature type="compositionally biased region" description="Polar residues" evidence="1">
    <location>
        <begin position="77"/>
        <end position="97"/>
    </location>
</feature>
<protein>
    <submittedName>
        <fullName evidence="4">Uncharacterized protein YkwD</fullName>
    </submittedName>
</protein>
<dbReference type="EMBL" id="VFOL01000001">
    <property type="protein sequence ID" value="TQL36640.1"/>
    <property type="molecule type" value="Genomic_DNA"/>
</dbReference>
<dbReference type="Pfam" id="PF00188">
    <property type="entry name" value="CAP"/>
    <property type="match status" value="1"/>
</dbReference>